<evidence type="ECO:0000313" key="2">
    <source>
        <dbReference type="Proteomes" id="UP000238937"/>
    </source>
</evidence>
<dbReference type="Proteomes" id="UP000238937">
    <property type="component" value="Unassembled WGS sequence"/>
</dbReference>
<organism evidence="1 2">
    <name type="scientific">Chamaesiphon polymorphus CCALA 037</name>
    <dbReference type="NCBI Taxonomy" id="2107692"/>
    <lineage>
        <taxon>Bacteria</taxon>
        <taxon>Bacillati</taxon>
        <taxon>Cyanobacteriota</taxon>
        <taxon>Cyanophyceae</taxon>
        <taxon>Gomontiellales</taxon>
        <taxon>Chamaesiphonaceae</taxon>
        <taxon>Chamaesiphon</taxon>
    </lineage>
</organism>
<name>A0A2T1GFQ5_9CYAN</name>
<proteinExistence type="predicted"/>
<dbReference type="AlphaFoldDB" id="A0A2T1GFQ5"/>
<dbReference type="OrthoDB" id="574630at2"/>
<comment type="caution">
    <text evidence="1">The sequence shown here is derived from an EMBL/GenBank/DDBJ whole genome shotgun (WGS) entry which is preliminary data.</text>
</comment>
<evidence type="ECO:0008006" key="3">
    <source>
        <dbReference type="Google" id="ProtNLM"/>
    </source>
</evidence>
<reference evidence="1 2" key="1">
    <citation type="submission" date="2018-03" db="EMBL/GenBank/DDBJ databases">
        <title>The ancient ancestry and fast evolution of plastids.</title>
        <authorList>
            <person name="Moore K.R."/>
            <person name="Magnabosco C."/>
            <person name="Momper L."/>
            <person name="Gold D.A."/>
            <person name="Bosak T."/>
            <person name="Fournier G.P."/>
        </authorList>
    </citation>
    <scope>NUCLEOTIDE SEQUENCE [LARGE SCALE GENOMIC DNA]</scope>
    <source>
        <strain evidence="1 2">CCALA 037</strain>
    </source>
</reference>
<protein>
    <recommendedName>
        <fullName evidence="3">Transferase hexapeptide repeat containing protein</fullName>
    </recommendedName>
</protein>
<dbReference type="EMBL" id="PVWO01000130">
    <property type="protein sequence ID" value="PSB56364.1"/>
    <property type="molecule type" value="Genomic_DNA"/>
</dbReference>
<keyword evidence="2" id="KW-1185">Reference proteome</keyword>
<gene>
    <name evidence="1" type="ORF">C7B77_12125</name>
</gene>
<accession>A0A2T1GFQ5</accession>
<evidence type="ECO:0000313" key="1">
    <source>
        <dbReference type="EMBL" id="PSB56364.1"/>
    </source>
</evidence>
<sequence length="67" mass="7702">MDTSIEDRLKIVEAAIAELKQQNTHSEPNWIEQITGSFKDAPIFDEVLAYGREFRHADRPQDNVSTE</sequence>
<dbReference type="RefSeq" id="WP_106304710.1">
    <property type="nucleotide sequence ID" value="NZ_PVWO01000130.1"/>
</dbReference>